<dbReference type="PANTHER" id="PTHR43744">
    <property type="entry name" value="ABC TRANSPORTER PERMEASE PROTEIN MG189-RELATED-RELATED"/>
    <property type="match status" value="1"/>
</dbReference>
<dbReference type="SUPFAM" id="SSF161098">
    <property type="entry name" value="MetI-like"/>
    <property type="match status" value="1"/>
</dbReference>
<dbReference type="GO" id="GO:0055085">
    <property type="term" value="P:transmembrane transport"/>
    <property type="evidence" value="ECO:0007669"/>
    <property type="project" value="InterPro"/>
</dbReference>
<dbReference type="PATRIC" id="fig|504728.9.peg.1830"/>
<organism evidence="9 10">
    <name type="scientific">Meiothermus ruber (strain ATCC 35948 / DSM 1279 / VKM B-1258 / 21)</name>
    <name type="common">Thermus ruber</name>
    <dbReference type="NCBI Taxonomy" id="504728"/>
    <lineage>
        <taxon>Bacteria</taxon>
        <taxon>Thermotogati</taxon>
        <taxon>Deinococcota</taxon>
        <taxon>Deinococci</taxon>
        <taxon>Thermales</taxon>
        <taxon>Thermaceae</taxon>
        <taxon>Meiothermus</taxon>
    </lineage>
</organism>
<reference evidence="9 10" key="1">
    <citation type="submission" date="2013-04" db="EMBL/GenBank/DDBJ databases">
        <authorList>
            <person name="Chin J."/>
            <person name="Alexander D.H."/>
            <person name="Marks P."/>
            <person name="Korlach J."/>
            <person name="Clum A."/>
            <person name="Copeland A."/>
        </authorList>
    </citation>
    <scope>NUCLEOTIDE SEQUENCE [LARGE SCALE GENOMIC DNA]</scope>
    <source>
        <strain evidence="10">ATCC 35948 / DSM 1279 / VKM B-1258 / 21</strain>
    </source>
</reference>
<evidence type="ECO:0000313" key="10">
    <source>
        <dbReference type="Proteomes" id="UP000013026"/>
    </source>
</evidence>
<protein>
    <submittedName>
        <fullName evidence="9">Binding-protein-dependent transport system inner membrane protein</fullName>
    </submittedName>
</protein>
<keyword evidence="2 7" id="KW-0813">Transport</keyword>
<evidence type="ECO:0000256" key="2">
    <source>
        <dbReference type="ARBA" id="ARBA00022448"/>
    </source>
</evidence>
<keyword evidence="5 7" id="KW-1133">Transmembrane helix</keyword>
<dbReference type="Pfam" id="PF00528">
    <property type="entry name" value="BPD_transp_1"/>
    <property type="match status" value="1"/>
</dbReference>
<comment type="similarity">
    <text evidence="7">Belongs to the binding-protein-dependent transport system permease family.</text>
</comment>
<evidence type="ECO:0000256" key="6">
    <source>
        <dbReference type="ARBA" id="ARBA00023136"/>
    </source>
</evidence>
<dbReference type="STRING" id="504728.K649_08880"/>
<keyword evidence="6 7" id="KW-0472">Membrane</keyword>
<feature type="domain" description="ABC transmembrane type-1" evidence="8">
    <location>
        <begin position="68"/>
        <end position="252"/>
    </location>
</feature>
<dbReference type="InterPro" id="IPR000515">
    <property type="entry name" value="MetI-like"/>
</dbReference>
<feature type="transmembrane region" description="Helical" evidence="7">
    <location>
        <begin position="186"/>
        <end position="206"/>
    </location>
</feature>
<sequence>MPVRWLGHLLVWTVAFLVALPFIWMAYAAFIPPEAVFSGNIFGQLGFSLANFEVLGREGFWEGFWGRLLFSVLLTGSVTLLQLATGFLAAYAIKEGARLLPFFLVLLAIPVELLLVPLYGLLVGLKILDTIWALVLPFAASPFIVYLLFQGMRTVPEELLEAARIDGAGHRVLLTRILLPLLRPQLIAAGVLAFAAHWNLVLYPRIVAGSKELKTVQTWITDLQRQNPADWGPLSAAALAATLPLVIIYLLYERRIVETFEEGLKG</sequence>
<dbReference type="Gene3D" id="1.10.3720.10">
    <property type="entry name" value="MetI-like"/>
    <property type="match status" value="1"/>
</dbReference>
<evidence type="ECO:0000256" key="7">
    <source>
        <dbReference type="RuleBase" id="RU363032"/>
    </source>
</evidence>
<dbReference type="PROSITE" id="PS50928">
    <property type="entry name" value="ABC_TM1"/>
    <property type="match status" value="1"/>
</dbReference>
<gene>
    <name evidence="9" type="ORF">K649_08880</name>
</gene>
<dbReference type="AlphaFoldDB" id="M9X9E0"/>
<dbReference type="Proteomes" id="UP000013026">
    <property type="component" value="Chromosome"/>
</dbReference>
<feature type="transmembrane region" description="Helical" evidence="7">
    <location>
        <begin position="68"/>
        <end position="92"/>
    </location>
</feature>
<proteinExistence type="inferred from homology"/>
<evidence type="ECO:0000256" key="4">
    <source>
        <dbReference type="ARBA" id="ARBA00022692"/>
    </source>
</evidence>
<feature type="transmembrane region" description="Helical" evidence="7">
    <location>
        <begin position="131"/>
        <end position="149"/>
    </location>
</feature>
<dbReference type="KEGG" id="mre:K649_08880"/>
<feature type="transmembrane region" description="Helical" evidence="7">
    <location>
        <begin position="99"/>
        <end position="119"/>
    </location>
</feature>
<evidence type="ECO:0000256" key="1">
    <source>
        <dbReference type="ARBA" id="ARBA00004651"/>
    </source>
</evidence>
<comment type="subcellular location">
    <subcellularLocation>
        <location evidence="1 7">Cell membrane</location>
        <topology evidence="1 7">Multi-pass membrane protein</topology>
    </subcellularLocation>
</comment>
<dbReference type="CDD" id="cd06261">
    <property type="entry name" value="TM_PBP2"/>
    <property type="match status" value="1"/>
</dbReference>
<feature type="transmembrane region" description="Helical" evidence="7">
    <location>
        <begin position="231"/>
        <end position="252"/>
    </location>
</feature>
<name>M9X9E0_MEIRD</name>
<evidence type="ECO:0000259" key="8">
    <source>
        <dbReference type="PROSITE" id="PS50928"/>
    </source>
</evidence>
<dbReference type="EMBL" id="CP005385">
    <property type="protein sequence ID" value="AGK05071.1"/>
    <property type="molecule type" value="Genomic_DNA"/>
</dbReference>
<evidence type="ECO:0000313" key="9">
    <source>
        <dbReference type="EMBL" id="AGK05071.1"/>
    </source>
</evidence>
<evidence type="ECO:0000256" key="3">
    <source>
        <dbReference type="ARBA" id="ARBA00022475"/>
    </source>
</evidence>
<dbReference type="eggNOG" id="COG0395">
    <property type="taxonomic scope" value="Bacteria"/>
</dbReference>
<evidence type="ECO:0000256" key="5">
    <source>
        <dbReference type="ARBA" id="ARBA00022989"/>
    </source>
</evidence>
<dbReference type="InterPro" id="IPR035906">
    <property type="entry name" value="MetI-like_sf"/>
</dbReference>
<dbReference type="GO" id="GO:0005886">
    <property type="term" value="C:plasma membrane"/>
    <property type="evidence" value="ECO:0007669"/>
    <property type="project" value="UniProtKB-SubCell"/>
</dbReference>
<accession>M9X9E0</accession>
<dbReference type="PANTHER" id="PTHR43744:SF12">
    <property type="entry name" value="ABC TRANSPORTER PERMEASE PROTEIN MG189-RELATED"/>
    <property type="match status" value="1"/>
</dbReference>
<keyword evidence="3" id="KW-1003">Cell membrane</keyword>
<keyword evidence="4 7" id="KW-0812">Transmembrane</keyword>